<evidence type="ECO:0000256" key="4">
    <source>
        <dbReference type="ARBA" id="ARBA00023163"/>
    </source>
</evidence>
<comment type="caution">
    <text evidence="6">The sequence shown here is derived from an EMBL/GenBank/DDBJ whole genome shotgun (WGS) entry which is preliminary data.</text>
</comment>
<organism evidence="6 7">
    <name type="scientific">Chitinophaga defluvii</name>
    <dbReference type="NCBI Taxonomy" id="3163343"/>
    <lineage>
        <taxon>Bacteria</taxon>
        <taxon>Pseudomonadati</taxon>
        <taxon>Bacteroidota</taxon>
        <taxon>Chitinophagia</taxon>
        <taxon>Chitinophagales</taxon>
        <taxon>Chitinophagaceae</taxon>
        <taxon>Chitinophaga</taxon>
    </lineage>
</organism>
<dbReference type="Gene3D" id="1.10.10.10">
    <property type="entry name" value="Winged helix-like DNA-binding domain superfamily/Winged helix DNA-binding domain"/>
    <property type="match status" value="1"/>
</dbReference>
<reference evidence="6 7" key="1">
    <citation type="submission" date="2024-06" db="EMBL/GenBank/DDBJ databases">
        <title>Chitinophaga defluvii sp. nov., isolated from municipal sewage.</title>
        <authorList>
            <person name="Zhang L."/>
        </authorList>
    </citation>
    <scope>NUCLEOTIDE SEQUENCE [LARGE SCALE GENOMIC DNA]</scope>
    <source>
        <strain evidence="6 7">H8</strain>
    </source>
</reference>
<evidence type="ECO:0000313" key="7">
    <source>
        <dbReference type="Proteomes" id="UP001549749"/>
    </source>
</evidence>
<dbReference type="Pfam" id="PF08281">
    <property type="entry name" value="Sigma70_r4_2"/>
    <property type="match status" value="1"/>
</dbReference>
<dbReference type="InterPro" id="IPR013324">
    <property type="entry name" value="RNA_pol_sigma_r3/r4-like"/>
</dbReference>
<comment type="similarity">
    <text evidence="1">Belongs to the sigma-70 factor family. ECF subfamily.</text>
</comment>
<name>A0ABV2TAD5_9BACT</name>
<evidence type="ECO:0000256" key="3">
    <source>
        <dbReference type="ARBA" id="ARBA00023082"/>
    </source>
</evidence>
<dbReference type="InterPro" id="IPR039425">
    <property type="entry name" value="RNA_pol_sigma-70-like"/>
</dbReference>
<evidence type="ECO:0000313" key="6">
    <source>
        <dbReference type="EMBL" id="MET6999990.1"/>
    </source>
</evidence>
<gene>
    <name evidence="6" type="ORF">ABR189_21555</name>
</gene>
<protein>
    <submittedName>
        <fullName evidence="6">Sigma-70 family RNA polymerase sigma factor</fullName>
    </submittedName>
</protein>
<dbReference type="InterPro" id="IPR014284">
    <property type="entry name" value="RNA_pol_sigma-70_dom"/>
</dbReference>
<keyword evidence="2" id="KW-0805">Transcription regulation</keyword>
<accession>A0ABV2TAD5</accession>
<dbReference type="SUPFAM" id="SSF88946">
    <property type="entry name" value="Sigma2 domain of RNA polymerase sigma factors"/>
    <property type="match status" value="1"/>
</dbReference>
<proteinExistence type="inferred from homology"/>
<evidence type="ECO:0000256" key="1">
    <source>
        <dbReference type="ARBA" id="ARBA00010641"/>
    </source>
</evidence>
<evidence type="ECO:0000259" key="5">
    <source>
        <dbReference type="Pfam" id="PF08281"/>
    </source>
</evidence>
<dbReference type="Gene3D" id="1.10.1740.10">
    <property type="match status" value="1"/>
</dbReference>
<sequence length="207" mass="24239">MLKGNTTENSDEDLWEHLLQSDQDALYQLYTRFYQPLLSFGLKYNTDADFVKDAINQLFLYLWEKRDGLQAARNVRNYLYTSLRRQLARQALQHSYVSTDLLDDAGQPFVPSREDSWIAEQEVAERSQLMATAINKLPARQRQLLFMKYYEMLSYEEMADKTGLTVRSIYNKVHEAIVRLRQDLEPSSPASGKPLLYSILLLLPWLF</sequence>
<dbReference type="PANTHER" id="PTHR43133">
    <property type="entry name" value="RNA POLYMERASE ECF-TYPE SIGMA FACTO"/>
    <property type="match status" value="1"/>
</dbReference>
<dbReference type="SUPFAM" id="SSF88659">
    <property type="entry name" value="Sigma3 and sigma4 domains of RNA polymerase sigma factors"/>
    <property type="match status" value="1"/>
</dbReference>
<dbReference type="InterPro" id="IPR013325">
    <property type="entry name" value="RNA_pol_sigma_r2"/>
</dbReference>
<dbReference type="EMBL" id="JBEXAC010000002">
    <property type="protein sequence ID" value="MET6999990.1"/>
    <property type="molecule type" value="Genomic_DNA"/>
</dbReference>
<dbReference type="InterPro" id="IPR036388">
    <property type="entry name" value="WH-like_DNA-bd_sf"/>
</dbReference>
<dbReference type="Proteomes" id="UP001549749">
    <property type="component" value="Unassembled WGS sequence"/>
</dbReference>
<keyword evidence="7" id="KW-1185">Reference proteome</keyword>
<dbReference type="PANTHER" id="PTHR43133:SF46">
    <property type="entry name" value="RNA POLYMERASE SIGMA-70 FACTOR ECF SUBFAMILY"/>
    <property type="match status" value="1"/>
</dbReference>
<evidence type="ECO:0000256" key="2">
    <source>
        <dbReference type="ARBA" id="ARBA00023015"/>
    </source>
</evidence>
<keyword evidence="3" id="KW-0731">Sigma factor</keyword>
<keyword evidence="4" id="KW-0804">Transcription</keyword>
<dbReference type="InterPro" id="IPR013249">
    <property type="entry name" value="RNA_pol_sigma70_r4_t2"/>
</dbReference>
<feature type="domain" description="RNA polymerase sigma factor 70 region 4 type 2" evidence="5">
    <location>
        <begin position="129"/>
        <end position="180"/>
    </location>
</feature>
<dbReference type="CDD" id="cd06171">
    <property type="entry name" value="Sigma70_r4"/>
    <property type="match status" value="1"/>
</dbReference>
<dbReference type="RefSeq" id="WP_354662551.1">
    <property type="nucleotide sequence ID" value="NZ_JBEXAC010000002.1"/>
</dbReference>
<dbReference type="NCBIfam" id="TIGR02937">
    <property type="entry name" value="sigma70-ECF"/>
    <property type="match status" value="1"/>
</dbReference>